<proteinExistence type="predicted"/>
<keyword evidence="2" id="KW-1185">Reference proteome</keyword>
<evidence type="ECO:0000313" key="1">
    <source>
        <dbReference type="EMBL" id="KAG8013112.1"/>
    </source>
</evidence>
<name>A0ACB7FFB8_NIBAL</name>
<comment type="caution">
    <text evidence="1">The sequence shown here is derived from an EMBL/GenBank/DDBJ whole genome shotgun (WGS) entry which is preliminary data.</text>
</comment>
<protein>
    <submittedName>
        <fullName evidence="1">Uncharacterized protein</fullName>
    </submittedName>
</protein>
<gene>
    <name evidence="1" type="ORF">GBF38_021326</name>
</gene>
<sequence>MQERPHGINSVAVHQPSCCRARPLRGPVRQRANQLRPSASQLALADGERGGCQRISTARNFHNVPTVRLQKRSASIPPDTAGSLAGNQRR</sequence>
<evidence type="ECO:0000313" key="2">
    <source>
        <dbReference type="Proteomes" id="UP000805704"/>
    </source>
</evidence>
<accession>A0ACB7FFB8</accession>
<dbReference type="EMBL" id="CM024799">
    <property type="protein sequence ID" value="KAG8013112.1"/>
    <property type="molecule type" value="Genomic_DNA"/>
</dbReference>
<organism evidence="1 2">
    <name type="scientific">Nibea albiflora</name>
    <name type="common">Yellow drum</name>
    <name type="synonym">Corvina albiflora</name>
    <dbReference type="NCBI Taxonomy" id="240163"/>
    <lineage>
        <taxon>Eukaryota</taxon>
        <taxon>Metazoa</taxon>
        <taxon>Chordata</taxon>
        <taxon>Craniata</taxon>
        <taxon>Vertebrata</taxon>
        <taxon>Euteleostomi</taxon>
        <taxon>Actinopterygii</taxon>
        <taxon>Neopterygii</taxon>
        <taxon>Teleostei</taxon>
        <taxon>Neoteleostei</taxon>
        <taxon>Acanthomorphata</taxon>
        <taxon>Eupercaria</taxon>
        <taxon>Sciaenidae</taxon>
        <taxon>Nibea</taxon>
    </lineage>
</organism>
<reference evidence="1" key="1">
    <citation type="submission" date="2020-04" db="EMBL/GenBank/DDBJ databases">
        <title>A chromosome-scale assembly and high-density genetic map of the yellow drum (Nibea albiflora) genome.</title>
        <authorList>
            <person name="Xu D."/>
            <person name="Zhang W."/>
            <person name="Chen R."/>
            <person name="Tan P."/>
            <person name="Wang L."/>
            <person name="Song H."/>
            <person name="Tian L."/>
            <person name="Zhu Q."/>
            <person name="Wang B."/>
        </authorList>
    </citation>
    <scope>NUCLEOTIDE SEQUENCE</scope>
    <source>
        <strain evidence="1">ZJHYS-2018</strain>
    </source>
</reference>
<dbReference type="Proteomes" id="UP000805704">
    <property type="component" value="Chromosome 11"/>
</dbReference>